<keyword evidence="3" id="KW-1185">Reference proteome</keyword>
<feature type="compositionally biased region" description="Basic and acidic residues" evidence="1">
    <location>
        <begin position="90"/>
        <end position="105"/>
    </location>
</feature>
<name>A0ABT9H4S5_9SPHN</name>
<feature type="region of interest" description="Disordered" evidence="1">
    <location>
        <begin position="1"/>
        <end position="105"/>
    </location>
</feature>
<protein>
    <recommendedName>
        <fullName evidence="4">Stress-induced protein</fullName>
    </recommendedName>
</protein>
<comment type="caution">
    <text evidence="2">The sequence shown here is derived from an EMBL/GenBank/DDBJ whole genome shotgun (WGS) entry which is preliminary data.</text>
</comment>
<reference evidence="2 3" key="1">
    <citation type="submission" date="2023-08" db="EMBL/GenBank/DDBJ databases">
        <title>genomic of DY56.</title>
        <authorList>
            <person name="Wang Y."/>
        </authorList>
    </citation>
    <scope>NUCLEOTIDE SEQUENCE [LARGE SCALE GENOMIC DNA]</scope>
    <source>
        <strain evidence="2 3">DY56-A-20</strain>
    </source>
</reference>
<feature type="compositionally biased region" description="Polar residues" evidence="1">
    <location>
        <begin position="9"/>
        <end position="18"/>
    </location>
</feature>
<dbReference type="RefSeq" id="WP_305928448.1">
    <property type="nucleotide sequence ID" value="NZ_JAVAIL010000001.1"/>
</dbReference>
<evidence type="ECO:0000313" key="2">
    <source>
        <dbReference type="EMBL" id="MDP4538307.1"/>
    </source>
</evidence>
<gene>
    <name evidence="2" type="ORF">Q9K01_01520</name>
</gene>
<accession>A0ABT9H4S5</accession>
<feature type="compositionally biased region" description="Basic and acidic residues" evidence="1">
    <location>
        <begin position="22"/>
        <end position="42"/>
    </location>
</feature>
<evidence type="ECO:0000256" key="1">
    <source>
        <dbReference type="SAM" id="MobiDB-lite"/>
    </source>
</evidence>
<dbReference type="EMBL" id="JAVAIL010000001">
    <property type="protein sequence ID" value="MDP4538307.1"/>
    <property type="molecule type" value="Genomic_DNA"/>
</dbReference>
<organism evidence="2 3">
    <name type="scientific">Qipengyuania benthica</name>
    <dbReference type="NCBI Taxonomy" id="3067651"/>
    <lineage>
        <taxon>Bacteria</taxon>
        <taxon>Pseudomonadati</taxon>
        <taxon>Pseudomonadota</taxon>
        <taxon>Alphaproteobacteria</taxon>
        <taxon>Sphingomonadales</taxon>
        <taxon>Erythrobacteraceae</taxon>
        <taxon>Qipengyuania</taxon>
    </lineage>
</organism>
<sequence length="105" mass="10873">MGQYEPTDSRNVTLSNDTAPGEPDRTGPREGETRRQEPRSDDASNSPGSGGAQTGYGNSRNERGTAEQDVATGKRAAKDGAVVGETSSEPARKAQADAKRPLGGA</sequence>
<evidence type="ECO:0000313" key="3">
    <source>
        <dbReference type="Proteomes" id="UP001235664"/>
    </source>
</evidence>
<dbReference type="Proteomes" id="UP001235664">
    <property type="component" value="Unassembled WGS sequence"/>
</dbReference>
<proteinExistence type="predicted"/>
<evidence type="ECO:0008006" key="4">
    <source>
        <dbReference type="Google" id="ProtNLM"/>
    </source>
</evidence>